<evidence type="ECO:0000313" key="1">
    <source>
        <dbReference type="EMBL" id="MEB2665506.1"/>
    </source>
</evidence>
<reference evidence="1 2" key="1">
    <citation type="submission" date="2023-12" db="EMBL/GenBank/DDBJ databases">
        <title>Draft Genome Sequences of Bordetella parapertussis clinical Isolates from Colombia, 2023.</title>
        <authorList>
            <person name="Montilla E.A."/>
            <person name="Rojas F."/>
            <person name="Vargas M.N."/>
            <person name="Bonilla V."/>
            <person name="Duarte C."/>
        </authorList>
    </citation>
    <scope>NUCLEOTIDE SEQUENCE [LARGE SCALE GENOMIC DNA]</scope>
    <source>
        <strain evidence="1 2">320001806</strain>
    </source>
</reference>
<sequence length="124" mass="13299">AQRLAARGDAPCPAWLAQLVQPLAAGKAPDVGTLTENLEKVAAAEWIDALQRLFTDLTLAAHGAASRYYPSLAEPVRQAAARAQPAQLAETARWLSRQRGLATHPLNAKLFVHAALQRVVLSCQ</sequence>
<dbReference type="Proteomes" id="UP001324595">
    <property type="component" value="Unassembled WGS sequence"/>
</dbReference>
<protein>
    <submittedName>
        <fullName evidence="1">DNA polymerase III subunit delta</fullName>
    </submittedName>
</protein>
<organism evidence="1 2">
    <name type="scientific">Bordetella parapertussis</name>
    <dbReference type="NCBI Taxonomy" id="519"/>
    <lineage>
        <taxon>Bacteria</taxon>
        <taxon>Pseudomonadati</taxon>
        <taxon>Pseudomonadota</taxon>
        <taxon>Betaproteobacteria</taxon>
        <taxon>Burkholderiales</taxon>
        <taxon>Alcaligenaceae</taxon>
        <taxon>Bordetella</taxon>
    </lineage>
</organism>
<keyword evidence="2" id="KW-1185">Reference proteome</keyword>
<proteinExistence type="predicted"/>
<evidence type="ECO:0000313" key="2">
    <source>
        <dbReference type="Proteomes" id="UP001324595"/>
    </source>
</evidence>
<accession>A0ABU5X9H3</accession>
<comment type="caution">
    <text evidence="1">The sequence shown here is derived from an EMBL/GenBank/DDBJ whole genome shotgun (WGS) entry which is preliminary data.</text>
</comment>
<gene>
    <name evidence="1" type="ORF">U5T69_20575</name>
</gene>
<name>A0ABU5X9H3_BORPP</name>
<feature type="non-terminal residue" evidence="1">
    <location>
        <position position="1"/>
    </location>
</feature>
<dbReference type="EMBL" id="JAXUBE010000134">
    <property type="protein sequence ID" value="MEB2665506.1"/>
    <property type="molecule type" value="Genomic_DNA"/>
</dbReference>